<dbReference type="InterPro" id="IPR045584">
    <property type="entry name" value="Pilin-like"/>
</dbReference>
<dbReference type="EMBL" id="AP021861">
    <property type="protein sequence ID" value="BBO35631.1"/>
    <property type="molecule type" value="Genomic_DNA"/>
</dbReference>
<dbReference type="InterPro" id="IPR011453">
    <property type="entry name" value="DUF1559"/>
</dbReference>
<evidence type="ECO:0000313" key="4">
    <source>
        <dbReference type="Proteomes" id="UP000326837"/>
    </source>
</evidence>
<dbReference type="InterPro" id="IPR012902">
    <property type="entry name" value="N_methyl_site"/>
</dbReference>
<dbReference type="KEGG" id="lpav:PLANPX_5243"/>
<organism evidence="3 4">
    <name type="scientific">Lacipirellula parvula</name>
    <dbReference type="NCBI Taxonomy" id="2650471"/>
    <lineage>
        <taxon>Bacteria</taxon>
        <taxon>Pseudomonadati</taxon>
        <taxon>Planctomycetota</taxon>
        <taxon>Planctomycetia</taxon>
        <taxon>Pirellulales</taxon>
        <taxon>Lacipirellulaceae</taxon>
        <taxon>Lacipirellula</taxon>
    </lineage>
</organism>
<protein>
    <recommendedName>
        <fullName evidence="2">DUF1559 domain-containing protein</fullName>
    </recommendedName>
</protein>
<dbReference type="Pfam" id="PF07596">
    <property type="entry name" value="SBP_bac_10"/>
    <property type="match status" value="1"/>
</dbReference>
<dbReference type="SUPFAM" id="SSF54523">
    <property type="entry name" value="Pili subunits"/>
    <property type="match status" value="1"/>
</dbReference>
<dbReference type="InterPro" id="IPR027558">
    <property type="entry name" value="Pre_pil_HX9DG_C"/>
</dbReference>
<dbReference type="PANTHER" id="PTHR30093">
    <property type="entry name" value="GENERAL SECRETION PATHWAY PROTEIN G"/>
    <property type="match status" value="1"/>
</dbReference>
<keyword evidence="4" id="KW-1185">Reference proteome</keyword>
<proteinExistence type="predicted"/>
<dbReference type="Proteomes" id="UP000326837">
    <property type="component" value="Chromosome"/>
</dbReference>
<dbReference type="NCBIfam" id="TIGR04294">
    <property type="entry name" value="pre_pil_HX9DG"/>
    <property type="match status" value="1"/>
</dbReference>
<dbReference type="Pfam" id="PF07963">
    <property type="entry name" value="N_methyl"/>
    <property type="match status" value="1"/>
</dbReference>
<sequence>MNCSSHSPSLRRSRIGRRAHAVGFTLVELLVVIAIIGVLVALLLPAVQAAREAARRSQCSNNLKQMALGVHNYISAKRTLPPGAVVTGACCSAYSYSNWAIEILPMIEQQALYAAYDQSMYNDKATSIENLKVTQTIVPAYSCATDDGANQLEKPVAGPGSSLQYRTSSYRGVTGRSDNTQATVWWGAQLAAQSGSLFPLPDTYRGPLHTVGNIPYQAVKPQQITDGLSNTLLIGEKASATTGATAGQQTFWGYSYAGYNKSTMLPQSRMLLTDFERCVQVGGDGGDTPCKGGWGSFHAGGLQFALCDGSVRLISDNIDMNILCEASTIAGAESTNIP</sequence>
<name>A0A5K7XKE9_9BACT</name>
<feature type="transmembrane region" description="Helical" evidence="1">
    <location>
        <begin position="21"/>
        <end position="47"/>
    </location>
</feature>
<dbReference type="AlphaFoldDB" id="A0A5K7XKE9"/>
<evidence type="ECO:0000256" key="1">
    <source>
        <dbReference type="SAM" id="Phobius"/>
    </source>
</evidence>
<dbReference type="NCBIfam" id="TIGR02532">
    <property type="entry name" value="IV_pilin_GFxxxE"/>
    <property type="match status" value="1"/>
</dbReference>
<reference evidence="4" key="1">
    <citation type="submission" date="2019-10" db="EMBL/GenBank/DDBJ databases">
        <title>Lacipirellula parvula gen. nov., sp. nov., representing a lineage of planctomycetes widespread in freshwater anoxic habitats, and description of the family Lacipirellulaceae.</title>
        <authorList>
            <person name="Dedysh S.N."/>
            <person name="Kulichevskaya I.S."/>
            <person name="Beletsky A.V."/>
            <person name="Rakitin A.L."/>
            <person name="Mardanov A.V."/>
            <person name="Ivanova A.A."/>
            <person name="Saltykova V.X."/>
            <person name="Rijpstra W.I.C."/>
            <person name="Sinninghe Damste J.S."/>
            <person name="Ravin N.V."/>
        </authorList>
    </citation>
    <scope>NUCLEOTIDE SEQUENCE [LARGE SCALE GENOMIC DNA]</scope>
    <source>
        <strain evidence="4">PX69</strain>
    </source>
</reference>
<dbReference type="PANTHER" id="PTHR30093:SF2">
    <property type="entry name" value="TYPE II SECRETION SYSTEM PROTEIN H"/>
    <property type="match status" value="1"/>
</dbReference>
<evidence type="ECO:0000313" key="3">
    <source>
        <dbReference type="EMBL" id="BBO35631.1"/>
    </source>
</evidence>
<keyword evidence="1" id="KW-0812">Transmembrane</keyword>
<keyword evidence="1" id="KW-1133">Transmembrane helix</keyword>
<accession>A0A5K7XKE9</accession>
<keyword evidence="1" id="KW-0472">Membrane</keyword>
<gene>
    <name evidence="3" type="ORF">PLANPX_5243</name>
</gene>
<evidence type="ECO:0000259" key="2">
    <source>
        <dbReference type="Pfam" id="PF07596"/>
    </source>
</evidence>
<feature type="domain" description="DUF1559" evidence="2">
    <location>
        <begin position="48"/>
        <end position="320"/>
    </location>
</feature>
<dbReference type="Gene3D" id="3.30.700.10">
    <property type="entry name" value="Glycoprotein, Type 4 Pilin"/>
    <property type="match status" value="1"/>
</dbReference>